<evidence type="ECO:0000313" key="1">
    <source>
        <dbReference type="EMBL" id="KZB00819.1"/>
    </source>
</evidence>
<accession>A0A154IJS6</accession>
<dbReference type="AlphaFoldDB" id="A0A154IJS6"/>
<sequence>MRPYGFNACEIDAFGKAEVLVLLDQASRGDIGNLLFCSCAFWEDSDLVRLRQSAARLARIKNRNGALDSRLT</sequence>
<name>A0A154IJS6_RHILE</name>
<comment type="caution">
    <text evidence="1">The sequence shown here is derived from an EMBL/GenBank/DDBJ whole genome shotgun (WGS) entry which is preliminary data.</text>
</comment>
<reference evidence="1" key="1">
    <citation type="submission" date="2016-03" db="EMBL/GenBank/DDBJ databases">
        <title>Microsymbionts genomes from the relict species Vavilovia formosa.</title>
        <authorList>
            <person name="Chirak E."/>
            <person name="Kimeklis A."/>
            <person name="Kopat V."/>
            <person name="Andronov E."/>
        </authorList>
    </citation>
    <scope>NUCLEOTIDE SEQUENCE [LARGE SCALE GENOMIC DNA]</scope>
    <source>
        <strain evidence="1">Vaf12</strain>
    </source>
</reference>
<organism evidence="1">
    <name type="scientific">Rhizobium leguminosarum</name>
    <dbReference type="NCBI Taxonomy" id="384"/>
    <lineage>
        <taxon>Bacteria</taxon>
        <taxon>Pseudomonadati</taxon>
        <taxon>Pseudomonadota</taxon>
        <taxon>Alphaproteobacteria</taxon>
        <taxon>Hyphomicrobiales</taxon>
        <taxon>Rhizobiaceae</taxon>
        <taxon>Rhizobium/Agrobacterium group</taxon>
        <taxon>Rhizobium</taxon>
    </lineage>
</organism>
<protein>
    <submittedName>
        <fullName evidence="1">Uncharacterized protein</fullName>
    </submittedName>
</protein>
<proteinExistence type="predicted"/>
<gene>
    <name evidence="1" type="ORF">A4A59_16065</name>
</gene>
<dbReference type="EMBL" id="LVYU01000084">
    <property type="protein sequence ID" value="KZB00819.1"/>
    <property type="molecule type" value="Genomic_DNA"/>
</dbReference>